<keyword evidence="4 7" id="KW-0378">Hydrolase</keyword>
<keyword evidence="9" id="KW-1133">Transmembrane helix</keyword>
<gene>
    <name evidence="12" type="ORF">g.10855</name>
</gene>
<dbReference type="GO" id="GO:0042759">
    <property type="term" value="P:long-chain fatty acid biosynthetic process"/>
    <property type="evidence" value="ECO:0007669"/>
    <property type="project" value="TreeGrafter"/>
</dbReference>
<evidence type="ECO:0000256" key="1">
    <source>
        <dbReference type="ARBA" id="ARBA00009835"/>
    </source>
</evidence>
<feature type="binding site" evidence="6">
    <location>
        <position position="267"/>
    </location>
    <ligand>
        <name>Zn(2+)</name>
        <dbReference type="ChEBI" id="CHEBI:29105"/>
    </ligand>
</feature>
<dbReference type="InterPro" id="IPR038445">
    <property type="entry name" value="NCDase_C_sf"/>
</dbReference>
<feature type="region of interest" description="Disordered" evidence="8">
    <location>
        <begin position="35"/>
        <end position="66"/>
    </location>
</feature>
<feature type="binding site" evidence="6">
    <location>
        <position position="509"/>
    </location>
    <ligand>
        <name>Zn(2+)</name>
        <dbReference type="ChEBI" id="CHEBI:29105"/>
    </ligand>
</feature>
<evidence type="ECO:0000256" key="6">
    <source>
        <dbReference type="PIRSR" id="PIRSR606823-2"/>
    </source>
</evidence>
<dbReference type="InterPro" id="IPR031331">
    <property type="entry name" value="NEUT/ALK_ceramidase_C"/>
</dbReference>
<dbReference type="Pfam" id="PF04734">
    <property type="entry name" value="Ceramidase_alk"/>
    <property type="match status" value="1"/>
</dbReference>
<feature type="binding site" evidence="6">
    <location>
        <position position="547"/>
    </location>
    <ligand>
        <name>Zn(2+)</name>
        <dbReference type="ChEBI" id="CHEBI:29105"/>
    </ligand>
</feature>
<sequence length="740" mass="80986">MAVSLLGKIIITIVVLGVIAGMTVTIVLIVNDDNNGDPVEGTTEGTQGTDEDGGIPGTTPSPGDHMPYEVGVGIADMTGPCAEITFMGYAELGQRGEGIHLRQYARSFIFKKGDTRIVLVTAEVQAVGIAVRREVVRKLQEEYGDIYTLRNVIITGTHTHSAPGGTLVDFILDISILGFSSETFNAYVDGITRSIVRAHENMVPAQLFYGTTRVWNAHMNRSPYSYEYNPPEERMRFDQNTDNTLTQVRIVKENGDLHGVLNWFSVHTVSMNMTNTLISSDNLGYAALMMEKTLNPTSMTGKPEIVAGFFASSLGDVSPNTRGARCEFSGEECDNQFLLCEAQERCYSLGPGDDMFESTKIIGTAVYEGAMEVLSSPGEELKGELAVVHQFVEMPLQTVSRYDPIARTFNADEPVSGCVPAMGYSFASGTIDGANTLNITQGTVQGNDLLDTISGVIAEPTQEDEECHAPKPILLMTGRANFPIPWHPRTISVSLIWLADFVIAGVPGEPTTMTGRRIKDVIGSVMENHGFEPKVAVSSLSNEYIHYVCTYEEYQVQRYEAASTIYGPHTLDIFLNKFSEFTTVAIEGGDVEPGTEPADNRNGTLSLILPVVMDNAPLGRSFGDVLEQPPETVRRGQTITATFVAANPRNDLRQESSHAVVERFELGQWIVVATDADWETKFHWVRQSTITGTSRATFEWTIPSDAIFAPHRIVYYGASRSLLGTVNQFEGVTNSFNIVQ</sequence>
<evidence type="ECO:0000256" key="9">
    <source>
        <dbReference type="SAM" id="Phobius"/>
    </source>
</evidence>
<organism evidence="12">
    <name type="scientific">Pectinophora gossypiella</name>
    <name type="common">Cotton pink bollworm</name>
    <name type="synonym">Depressaria gossypiella</name>
    <dbReference type="NCBI Taxonomy" id="13191"/>
    <lineage>
        <taxon>Eukaryota</taxon>
        <taxon>Metazoa</taxon>
        <taxon>Ecdysozoa</taxon>
        <taxon>Arthropoda</taxon>
        <taxon>Hexapoda</taxon>
        <taxon>Insecta</taxon>
        <taxon>Pterygota</taxon>
        <taxon>Neoptera</taxon>
        <taxon>Endopterygota</taxon>
        <taxon>Lepidoptera</taxon>
        <taxon>Glossata</taxon>
        <taxon>Ditrysia</taxon>
        <taxon>Gelechioidea</taxon>
        <taxon>Gelechiidae</taxon>
        <taxon>Apatetrinae</taxon>
        <taxon>Pectinophora</taxon>
    </lineage>
</organism>
<name>A0A1E1VZH0_PECGO</name>
<dbReference type="PANTHER" id="PTHR12670">
    <property type="entry name" value="CERAMIDASE"/>
    <property type="match status" value="1"/>
</dbReference>
<dbReference type="GO" id="GO:0005576">
    <property type="term" value="C:extracellular region"/>
    <property type="evidence" value="ECO:0007669"/>
    <property type="project" value="TreeGrafter"/>
</dbReference>
<evidence type="ECO:0000256" key="7">
    <source>
        <dbReference type="RuleBase" id="RU366019"/>
    </source>
</evidence>
<protein>
    <recommendedName>
        <fullName evidence="3 7">Neutral ceramidase</fullName>
        <ecNumber evidence="2 7">3.5.1.23</ecNumber>
    </recommendedName>
</protein>
<keyword evidence="7" id="KW-0443">Lipid metabolism</keyword>
<evidence type="ECO:0000313" key="12">
    <source>
        <dbReference type="EMBL" id="JAT80136.1"/>
    </source>
</evidence>
<keyword evidence="7" id="KW-0746">Sphingolipid metabolism</keyword>
<keyword evidence="6" id="KW-0862">Zinc</keyword>
<keyword evidence="6" id="KW-0479">Metal-binding</keyword>
<evidence type="ECO:0000259" key="10">
    <source>
        <dbReference type="Pfam" id="PF04734"/>
    </source>
</evidence>
<dbReference type="InterPro" id="IPR031329">
    <property type="entry name" value="NEUT/ALK_ceramidase_N"/>
</dbReference>
<feature type="domain" description="Neutral/alkaline non-lysosomal ceramidase C-terminal" evidence="11">
    <location>
        <begin position="591"/>
        <end position="738"/>
    </location>
</feature>
<evidence type="ECO:0000256" key="3">
    <source>
        <dbReference type="ARBA" id="ARBA00019235"/>
    </source>
</evidence>
<evidence type="ECO:0000256" key="8">
    <source>
        <dbReference type="SAM" id="MobiDB-lite"/>
    </source>
</evidence>
<comment type="catalytic activity">
    <reaction evidence="7">
        <text>an N-acylsphing-4-enine + H2O = sphing-4-enine + a fatty acid</text>
        <dbReference type="Rhea" id="RHEA:20856"/>
        <dbReference type="ChEBI" id="CHEBI:15377"/>
        <dbReference type="ChEBI" id="CHEBI:28868"/>
        <dbReference type="ChEBI" id="CHEBI:52639"/>
        <dbReference type="ChEBI" id="CHEBI:57756"/>
        <dbReference type="EC" id="3.5.1.23"/>
    </reaction>
</comment>
<dbReference type="Gene3D" id="2.60.40.2300">
    <property type="entry name" value="Neutral/alkaline non-lysosomal ceramidase, C-terminal domain"/>
    <property type="match status" value="1"/>
</dbReference>
<dbReference type="GO" id="GO:0016020">
    <property type="term" value="C:membrane"/>
    <property type="evidence" value="ECO:0007669"/>
    <property type="project" value="GOC"/>
</dbReference>
<evidence type="ECO:0000256" key="5">
    <source>
        <dbReference type="PIRSR" id="PIRSR606823-1"/>
    </source>
</evidence>
<feature type="domain" description="Neutral/alkaline non-lysosomal ceramidase N-terminal" evidence="10">
    <location>
        <begin position="68"/>
        <end position="575"/>
    </location>
</feature>
<keyword evidence="9" id="KW-0812">Transmembrane</keyword>
<feature type="active site" description="Nucleophile" evidence="5">
    <location>
        <position position="318"/>
    </location>
</feature>
<comment type="similarity">
    <text evidence="1 7">Belongs to the neutral ceramidase family.</text>
</comment>
<accession>A0A1E1VZH0</accession>
<feature type="transmembrane region" description="Helical" evidence="9">
    <location>
        <begin position="9"/>
        <end position="30"/>
    </location>
</feature>
<evidence type="ECO:0000256" key="4">
    <source>
        <dbReference type="ARBA" id="ARBA00022801"/>
    </source>
</evidence>
<feature type="binding site" evidence="6">
    <location>
        <position position="158"/>
    </location>
    <ligand>
        <name>Zn(2+)</name>
        <dbReference type="ChEBI" id="CHEBI:29105"/>
    </ligand>
</feature>
<proteinExistence type="inferred from homology"/>
<keyword evidence="9" id="KW-0472">Membrane</keyword>
<dbReference type="AlphaFoldDB" id="A0A1E1VZH0"/>
<dbReference type="GO" id="GO:0046514">
    <property type="term" value="P:ceramide catabolic process"/>
    <property type="evidence" value="ECO:0007669"/>
    <property type="project" value="InterPro"/>
</dbReference>
<dbReference type="EC" id="3.5.1.23" evidence="2 7"/>
<evidence type="ECO:0000256" key="2">
    <source>
        <dbReference type="ARBA" id="ARBA00011891"/>
    </source>
</evidence>
<dbReference type="OrthoDB" id="191371at2759"/>
<dbReference type="GO" id="GO:0017040">
    <property type="term" value="F:N-acylsphingosine amidohydrolase activity"/>
    <property type="evidence" value="ECO:0007669"/>
    <property type="project" value="UniProtKB-UniRule"/>
</dbReference>
<dbReference type="PANTHER" id="PTHR12670:SF1">
    <property type="entry name" value="NEUTRAL CERAMIDASE"/>
    <property type="match status" value="1"/>
</dbReference>
<dbReference type="Pfam" id="PF17048">
    <property type="entry name" value="Ceramidse_alk_C"/>
    <property type="match status" value="1"/>
</dbReference>
<evidence type="ECO:0000259" key="11">
    <source>
        <dbReference type="Pfam" id="PF17048"/>
    </source>
</evidence>
<dbReference type="EMBL" id="GDQN01010918">
    <property type="protein sequence ID" value="JAT80136.1"/>
    <property type="molecule type" value="Transcribed_RNA"/>
</dbReference>
<comment type="cofactor">
    <cofactor evidence="6">
        <name>Zn(2+)</name>
        <dbReference type="ChEBI" id="CHEBI:29105"/>
    </cofactor>
    <text evidence="6">Binds 1 zinc ion per subunit.</text>
</comment>
<dbReference type="InterPro" id="IPR006823">
    <property type="entry name" value="Ceramidase_alk"/>
</dbReference>
<dbReference type="GO" id="GO:0046872">
    <property type="term" value="F:metal ion binding"/>
    <property type="evidence" value="ECO:0007669"/>
    <property type="project" value="UniProtKB-KW"/>
</dbReference>
<dbReference type="GO" id="GO:0046512">
    <property type="term" value="P:sphingosine biosynthetic process"/>
    <property type="evidence" value="ECO:0007669"/>
    <property type="project" value="TreeGrafter"/>
</dbReference>
<reference evidence="12" key="1">
    <citation type="submission" date="2015-09" db="EMBL/GenBank/DDBJ databases">
        <title>De novo assembly of Pectinophora gossypiella (Pink Bollworm) gut transcriptome.</title>
        <authorList>
            <person name="Tassone E.E."/>
        </authorList>
    </citation>
    <scope>NUCLEOTIDE SEQUENCE</scope>
</reference>